<gene>
    <name evidence="2" type="ORF">HCN58_14525</name>
</gene>
<dbReference type="GO" id="GO:0008168">
    <property type="term" value="F:methyltransferase activity"/>
    <property type="evidence" value="ECO:0007669"/>
    <property type="project" value="UniProtKB-KW"/>
</dbReference>
<comment type="caution">
    <text evidence="2">The sequence shown here is derived from an EMBL/GenBank/DDBJ whole genome shotgun (WGS) entry which is preliminary data.</text>
</comment>
<name>A0A7Y4GRU2_9BRAD</name>
<evidence type="ECO:0000313" key="2">
    <source>
        <dbReference type="EMBL" id="NOJ40803.1"/>
    </source>
</evidence>
<protein>
    <submittedName>
        <fullName evidence="2">SAM-dependent methyltransferase</fullName>
    </submittedName>
</protein>
<dbReference type="SUPFAM" id="SSF53335">
    <property type="entry name" value="S-adenosyl-L-methionine-dependent methyltransferases"/>
    <property type="match status" value="1"/>
</dbReference>
<dbReference type="GO" id="GO:0032259">
    <property type="term" value="P:methylation"/>
    <property type="evidence" value="ECO:0007669"/>
    <property type="project" value="UniProtKB-KW"/>
</dbReference>
<sequence length="210" mass="23900">MAQNRSHAVMAQRTEAPDSRDDFPTPPWATRALVAHVLKDFGPFDLQSVLEPACGAGYMARPLAESFGQVLTSDIYPYGFGSVRDYLAVPYEANAVDWVITNPPFRLAEEFVLRSLIVARRGVAILARTVFIESVGRYRNLFLQHRPCRFAQFTERVPMIKGRVDRTATTATGYAWLVWSKEIKTQNPELFWIPPCRKALERDSDYSDRL</sequence>
<organism evidence="2 3">
    <name type="scientific">Bradyrhizobium australiense</name>
    <dbReference type="NCBI Taxonomy" id="2721161"/>
    <lineage>
        <taxon>Bacteria</taxon>
        <taxon>Pseudomonadati</taxon>
        <taxon>Pseudomonadota</taxon>
        <taxon>Alphaproteobacteria</taxon>
        <taxon>Hyphomicrobiales</taxon>
        <taxon>Nitrobacteraceae</taxon>
        <taxon>Bradyrhizobium</taxon>
    </lineage>
</organism>
<dbReference type="InterPro" id="IPR029063">
    <property type="entry name" value="SAM-dependent_MTases_sf"/>
</dbReference>
<keyword evidence="2" id="KW-0808">Transferase</keyword>
<dbReference type="AlphaFoldDB" id="A0A7Y4GRU2"/>
<evidence type="ECO:0000256" key="1">
    <source>
        <dbReference type="SAM" id="MobiDB-lite"/>
    </source>
</evidence>
<dbReference type="Proteomes" id="UP000544122">
    <property type="component" value="Unassembled WGS sequence"/>
</dbReference>
<dbReference type="EMBL" id="JAAVLX010000004">
    <property type="protein sequence ID" value="NOJ40803.1"/>
    <property type="molecule type" value="Genomic_DNA"/>
</dbReference>
<keyword evidence="2" id="KW-0489">Methyltransferase</keyword>
<accession>A0A7Y4GRU2</accession>
<keyword evidence="3" id="KW-1185">Reference proteome</keyword>
<dbReference type="Gene3D" id="3.40.50.150">
    <property type="entry name" value="Vaccinia Virus protein VP39"/>
    <property type="match status" value="1"/>
</dbReference>
<evidence type="ECO:0000313" key="3">
    <source>
        <dbReference type="Proteomes" id="UP000544122"/>
    </source>
</evidence>
<proteinExistence type="predicted"/>
<reference evidence="2 3" key="1">
    <citation type="submission" date="2020-03" db="EMBL/GenBank/DDBJ databases">
        <title>Bradyrhizobium diversity isolated from nodules of Indigofera sp.</title>
        <authorList>
            <person name="Klepa M."/>
            <person name="Helene L."/>
            <person name="Hungria M."/>
        </authorList>
    </citation>
    <scope>NUCLEOTIDE SEQUENCE [LARGE SCALE GENOMIC DNA]</scope>
    <source>
        <strain evidence="2 3">WSM 1791</strain>
    </source>
</reference>
<feature type="region of interest" description="Disordered" evidence="1">
    <location>
        <begin position="1"/>
        <end position="23"/>
    </location>
</feature>